<dbReference type="Pfam" id="PF05049">
    <property type="entry name" value="IIGP"/>
    <property type="match status" value="1"/>
</dbReference>
<dbReference type="Proteomes" id="UP000275078">
    <property type="component" value="Unassembled WGS sequence"/>
</dbReference>
<accession>A0A3N4I4U9</accession>
<dbReference type="Gene3D" id="3.40.50.300">
    <property type="entry name" value="P-loop containing nucleotide triphosphate hydrolases"/>
    <property type="match status" value="1"/>
</dbReference>
<dbReference type="GO" id="GO:0016020">
    <property type="term" value="C:membrane"/>
    <property type="evidence" value="ECO:0007669"/>
    <property type="project" value="InterPro"/>
</dbReference>
<reference evidence="4 5" key="1">
    <citation type="journal article" date="2018" name="Nat. Ecol. Evol.">
        <title>Pezizomycetes genomes reveal the molecular basis of ectomycorrhizal truffle lifestyle.</title>
        <authorList>
            <person name="Murat C."/>
            <person name="Payen T."/>
            <person name="Noel B."/>
            <person name="Kuo A."/>
            <person name="Morin E."/>
            <person name="Chen J."/>
            <person name="Kohler A."/>
            <person name="Krizsan K."/>
            <person name="Balestrini R."/>
            <person name="Da Silva C."/>
            <person name="Montanini B."/>
            <person name="Hainaut M."/>
            <person name="Levati E."/>
            <person name="Barry K.W."/>
            <person name="Belfiori B."/>
            <person name="Cichocki N."/>
            <person name="Clum A."/>
            <person name="Dockter R.B."/>
            <person name="Fauchery L."/>
            <person name="Guy J."/>
            <person name="Iotti M."/>
            <person name="Le Tacon F."/>
            <person name="Lindquist E.A."/>
            <person name="Lipzen A."/>
            <person name="Malagnac F."/>
            <person name="Mello A."/>
            <person name="Molinier V."/>
            <person name="Miyauchi S."/>
            <person name="Poulain J."/>
            <person name="Riccioni C."/>
            <person name="Rubini A."/>
            <person name="Sitrit Y."/>
            <person name="Splivallo R."/>
            <person name="Traeger S."/>
            <person name="Wang M."/>
            <person name="Zifcakova L."/>
            <person name="Wipf D."/>
            <person name="Zambonelli A."/>
            <person name="Paolocci F."/>
            <person name="Nowrousian M."/>
            <person name="Ottonello S."/>
            <person name="Baldrian P."/>
            <person name="Spatafora J.W."/>
            <person name="Henrissat B."/>
            <person name="Nagy L.G."/>
            <person name="Aury J.M."/>
            <person name="Wincker P."/>
            <person name="Grigoriev I.V."/>
            <person name="Bonfante P."/>
            <person name="Martin F.M."/>
        </authorList>
    </citation>
    <scope>NUCLEOTIDE SEQUENCE [LARGE SCALE GENOMIC DNA]</scope>
    <source>
        <strain evidence="4 5">RN42</strain>
    </source>
</reference>
<proteinExistence type="inferred from homology"/>
<feature type="region of interest" description="Disordered" evidence="2">
    <location>
        <begin position="30"/>
        <end position="185"/>
    </location>
</feature>
<dbReference type="EMBL" id="ML119682">
    <property type="protein sequence ID" value="RPA81125.1"/>
    <property type="molecule type" value="Genomic_DNA"/>
</dbReference>
<dbReference type="InterPro" id="IPR030385">
    <property type="entry name" value="G_IRG_dom"/>
</dbReference>
<dbReference type="OrthoDB" id="422720at2759"/>
<feature type="compositionally biased region" description="Basic and acidic residues" evidence="2">
    <location>
        <begin position="170"/>
        <end position="185"/>
    </location>
</feature>
<feature type="compositionally biased region" description="Basic and acidic residues" evidence="2">
    <location>
        <begin position="42"/>
        <end position="162"/>
    </location>
</feature>
<dbReference type="STRING" id="1160509.A0A3N4I4U9"/>
<comment type="similarity">
    <text evidence="1">Belongs to the TRAFAC class dynamin-like GTPase superfamily. IRG family.</text>
</comment>
<dbReference type="SUPFAM" id="SSF52540">
    <property type="entry name" value="P-loop containing nucleoside triphosphate hydrolases"/>
    <property type="match status" value="1"/>
</dbReference>
<dbReference type="InterPro" id="IPR027417">
    <property type="entry name" value="P-loop_NTPase"/>
</dbReference>
<name>A0A3N4I4U9_ASCIM</name>
<evidence type="ECO:0000256" key="2">
    <source>
        <dbReference type="SAM" id="MobiDB-lite"/>
    </source>
</evidence>
<evidence type="ECO:0000259" key="3">
    <source>
        <dbReference type="PROSITE" id="PS51716"/>
    </source>
</evidence>
<sequence length="560" mass="64524">MGAAASVVALSGVATAAIHGAVTLVKHFFKPPNANNPTIQNIHEENRRKEEAERHRNEAEQRVRQAKEAEERARKAKEDLQRQREDAEQKAREREEQHRRETEERERREAEEREKFRLELEQQKEQAERAARERAEAHHRENEERERREAEERERVKLEMEQQKQQAEQAAREREEAHRLEMEERERENERLRAIAEEERRLEEERLKAEAERLRQQAEAERQKAIAAEELARESAAEAKRLYESATNGIRPIVFPTDEEVRLAKEKMQYNPELCHFAICGPSGSGKSSLINAFRGLTKTDAGYAEVGENECTSEVSRYPDQRSEVPFCRFVWYDIPGAGTLRVPDWKYFNDHGLYCFDFIILVYDGRFTAIDGAIIKNCKRFGVPVFVVRSKSDQHILNILTSDGLDVEDFDLTDEEFLDDYRVAKERYVVSTRDDFRKNLALLAQESESGSKGNGTAAKLISVDEPVYIISSRNLIKMFGNPKKRRSKKQSPDGETLIDEAILIEVLLQAAVVRRYGGGEMGSGGSEGESVLKELSNKWNLGLEKFHIRTKTAETHDA</sequence>
<evidence type="ECO:0000313" key="4">
    <source>
        <dbReference type="EMBL" id="RPA81125.1"/>
    </source>
</evidence>
<dbReference type="PROSITE" id="PS51716">
    <property type="entry name" value="G_IRG"/>
    <property type="match status" value="1"/>
</dbReference>
<gene>
    <name evidence="4" type="ORF">BJ508DRAFT_414976</name>
</gene>
<dbReference type="InterPro" id="IPR007743">
    <property type="entry name" value="Immunity-related_GTPase-like"/>
</dbReference>
<dbReference type="AlphaFoldDB" id="A0A3N4I4U9"/>
<feature type="domain" description="IRG-type G" evidence="3">
    <location>
        <begin position="273"/>
        <end position="448"/>
    </location>
</feature>
<protein>
    <recommendedName>
        <fullName evidence="3">IRG-type G domain-containing protein</fullName>
    </recommendedName>
</protein>
<dbReference type="PANTHER" id="PTHR14143">
    <property type="entry name" value="INTERFERON-INDUCIBLE GTPASE FAMILY MEMBER"/>
    <property type="match status" value="1"/>
</dbReference>
<dbReference type="PANTHER" id="PTHR14143:SF1">
    <property type="entry name" value="IRG-TYPE G DOMAIN-CONTAINING PROTEIN"/>
    <property type="match status" value="1"/>
</dbReference>
<evidence type="ECO:0000256" key="1">
    <source>
        <dbReference type="ARBA" id="ARBA00005429"/>
    </source>
</evidence>
<dbReference type="GO" id="GO:0005525">
    <property type="term" value="F:GTP binding"/>
    <property type="evidence" value="ECO:0007669"/>
    <property type="project" value="InterPro"/>
</dbReference>
<keyword evidence="5" id="KW-1185">Reference proteome</keyword>
<evidence type="ECO:0000313" key="5">
    <source>
        <dbReference type="Proteomes" id="UP000275078"/>
    </source>
</evidence>
<organism evidence="4 5">
    <name type="scientific">Ascobolus immersus RN42</name>
    <dbReference type="NCBI Taxonomy" id="1160509"/>
    <lineage>
        <taxon>Eukaryota</taxon>
        <taxon>Fungi</taxon>
        <taxon>Dikarya</taxon>
        <taxon>Ascomycota</taxon>
        <taxon>Pezizomycotina</taxon>
        <taxon>Pezizomycetes</taxon>
        <taxon>Pezizales</taxon>
        <taxon>Ascobolaceae</taxon>
        <taxon>Ascobolus</taxon>
    </lineage>
</organism>